<proteinExistence type="predicted"/>
<reference evidence="1" key="1">
    <citation type="journal article" date="2019" name="bioRxiv">
        <title>The Genome of the Zebra Mussel, Dreissena polymorpha: A Resource for Invasive Species Research.</title>
        <authorList>
            <person name="McCartney M.A."/>
            <person name="Auch B."/>
            <person name="Kono T."/>
            <person name="Mallez S."/>
            <person name="Zhang Y."/>
            <person name="Obille A."/>
            <person name="Becker A."/>
            <person name="Abrahante J.E."/>
            <person name="Garbe J."/>
            <person name="Badalamenti J.P."/>
            <person name="Herman A."/>
            <person name="Mangelson H."/>
            <person name="Liachko I."/>
            <person name="Sullivan S."/>
            <person name="Sone E.D."/>
            <person name="Koren S."/>
            <person name="Silverstein K.A.T."/>
            <person name="Beckman K.B."/>
            <person name="Gohl D.M."/>
        </authorList>
    </citation>
    <scope>NUCLEOTIDE SEQUENCE</scope>
    <source>
        <strain evidence="1">Duluth1</strain>
        <tissue evidence="1">Whole animal</tissue>
    </source>
</reference>
<name>A0A9D4LK94_DREPO</name>
<evidence type="ECO:0000313" key="2">
    <source>
        <dbReference type="Proteomes" id="UP000828390"/>
    </source>
</evidence>
<keyword evidence="2" id="KW-1185">Reference proteome</keyword>
<dbReference type="Proteomes" id="UP000828390">
    <property type="component" value="Unassembled WGS sequence"/>
</dbReference>
<evidence type="ECO:0000313" key="1">
    <source>
        <dbReference type="EMBL" id="KAH3858371.1"/>
    </source>
</evidence>
<comment type="caution">
    <text evidence="1">The sequence shown here is derived from an EMBL/GenBank/DDBJ whole genome shotgun (WGS) entry which is preliminary data.</text>
</comment>
<dbReference type="EMBL" id="JAIWYP010000003">
    <property type="protein sequence ID" value="KAH3858371.1"/>
    <property type="molecule type" value="Genomic_DNA"/>
</dbReference>
<protein>
    <submittedName>
        <fullName evidence="1">Uncharacterized protein</fullName>
    </submittedName>
</protein>
<dbReference type="AlphaFoldDB" id="A0A9D4LK94"/>
<sequence>MIMTKILEYSRIEQMELVRVSSKEECIKNMMQLFGSYDIIGVHEENRLFAMASKDVQLMISPMTY</sequence>
<organism evidence="1 2">
    <name type="scientific">Dreissena polymorpha</name>
    <name type="common">Zebra mussel</name>
    <name type="synonym">Mytilus polymorpha</name>
    <dbReference type="NCBI Taxonomy" id="45954"/>
    <lineage>
        <taxon>Eukaryota</taxon>
        <taxon>Metazoa</taxon>
        <taxon>Spiralia</taxon>
        <taxon>Lophotrochozoa</taxon>
        <taxon>Mollusca</taxon>
        <taxon>Bivalvia</taxon>
        <taxon>Autobranchia</taxon>
        <taxon>Heteroconchia</taxon>
        <taxon>Euheterodonta</taxon>
        <taxon>Imparidentia</taxon>
        <taxon>Neoheterodontei</taxon>
        <taxon>Myida</taxon>
        <taxon>Dreissenoidea</taxon>
        <taxon>Dreissenidae</taxon>
        <taxon>Dreissena</taxon>
    </lineage>
</organism>
<reference evidence="1" key="2">
    <citation type="submission" date="2020-11" db="EMBL/GenBank/DDBJ databases">
        <authorList>
            <person name="McCartney M.A."/>
            <person name="Auch B."/>
            <person name="Kono T."/>
            <person name="Mallez S."/>
            <person name="Becker A."/>
            <person name="Gohl D.M."/>
            <person name="Silverstein K.A.T."/>
            <person name="Koren S."/>
            <person name="Bechman K.B."/>
            <person name="Herman A."/>
            <person name="Abrahante J.E."/>
            <person name="Garbe J."/>
        </authorList>
    </citation>
    <scope>NUCLEOTIDE SEQUENCE</scope>
    <source>
        <strain evidence="1">Duluth1</strain>
        <tissue evidence="1">Whole animal</tissue>
    </source>
</reference>
<gene>
    <name evidence="1" type="ORF">DPMN_100994</name>
</gene>
<accession>A0A9D4LK94</accession>